<evidence type="ECO:0000259" key="2">
    <source>
        <dbReference type="Pfam" id="PF18481"/>
    </source>
</evidence>
<reference evidence="5 6" key="1">
    <citation type="submission" date="2016-10" db="EMBL/GenBank/DDBJ databases">
        <title>Comparative genomics between deep and shallow subseafloor isolates.</title>
        <authorList>
            <person name="Ishii S."/>
            <person name="Miller J.R."/>
            <person name="Sutton G."/>
            <person name="Suzuki S."/>
            <person name="Methe B."/>
            <person name="Inagaki F."/>
            <person name="Imachi H."/>
        </authorList>
    </citation>
    <scope>NUCLEOTIDE SEQUENCE [LARGE SCALE GENOMIC DNA]</scope>
    <source>
        <strain evidence="4 5">A8p</strain>
        <strain evidence="3 6">MO-MB1</strain>
    </source>
</reference>
<dbReference type="InterPro" id="IPR041652">
    <property type="entry name" value="DUF5616"/>
</dbReference>
<evidence type="ECO:0000313" key="6">
    <source>
        <dbReference type="Proteomes" id="UP000232806"/>
    </source>
</evidence>
<feature type="domain" description="DUF434" evidence="1">
    <location>
        <begin position="14"/>
        <end position="67"/>
    </location>
</feature>
<sequence>MNHNTILKDDENILEAGKDFQYLLDRGFPRTGSLEFVGNHYLLNQLERNYLNRTVFSHQQIERRKGKLILLSDIDGRDVLMDGYNVLITTETICEGADDLIVNCDDGVTRDIKAVFGKYKENESTKEALNSIISLLKLFNPKSVLFFYDSPVSKSGDLARTTREILNSHQVVGDAETSENVDKTLIDLSQELEAVVATSDGIIIDKVNSVLDIPGYISRANKKNS</sequence>
<accession>A0A2H4VCM9</accession>
<dbReference type="InterPro" id="IPR007368">
    <property type="entry name" value="DUF434"/>
</dbReference>
<evidence type="ECO:0000313" key="4">
    <source>
        <dbReference type="EMBL" id="AUB60276.1"/>
    </source>
</evidence>
<dbReference type="PANTHER" id="PTHR42252:SF1">
    <property type="entry name" value="DUF434 DOMAIN-CONTAINING PROTEIN"/>
    <property type="match status" value="1"/>
</dbReference>
<dbReference type="RefSeq" id="WP_100905836.1">
    <property type="nucleotide sequence ID" value="NZ_CP017766.1"/>
</dbReference>
<name>A0A2H4VCM9_9EURY</name>
<dbReference type="Pfam" id="PF18481">
    <property type="entry name" value="DUF5616"/>
    <property type="match status" value="1"/>
</dbReference>
<dbReference type="EMBL" id="CP017766">
    <property type="protein sequence ID" value="AUB55858.1"/>
    <property type="molecule type" value="Genomic_DNA"/>
</dbReference>
<dbReference type="KEGG" id="msub:BK009_06010"/>
<dbReference type="AlphaFoldDB" id="A0A2H4VCM9"/>
<evidence type="ECO:0000313" key="5">
    <source>
        <dbReference type="Proteomes" id="UP000232631"/>
    </source>
</evidence>
<dbReference type="EMBL" id="CP017768">
    <property type="protein sequence ID" value="AUB60276.1"/>
    <property type="molecule type" value="Genomic_DNA"/>
</dbReference>
<feature type="domain" description="DUF5616" evidence="2">
    <location>
        <begin position="72"/>
        <end position="215"/>
    </location>
</feature>
<gene>
    <name evidence="3" type="ORF">BK007_07485</name>
    <name evidence="4" type="ORF">BK009_06010</name>
</gene>
<dbReference type="PANTHER" id="PTHR42252">
    <property type="entry name" value="DUF5616 DOMAIN-CONTAINING PROTEIN"/>
    <property type="match status" value="1"/>
</dbReference>
<evidence type="ECO:0000313" key="3">
    <source>
        <dbReference type="EMBL" id="AUB55858.1"/>
    </source>
</evidence>
<dbReference type="Pfam" id="PF04256">
    <property type="entry name" value="DUF434"/>
    <property type="match status" value="1"/>
</dbReference>
<proteinExistence type="predicted"/>
<keyword evidence="5" id="KW-1185">Reference proteome</keyword>
<dbReference type="OrthoDB" id="60095at2157"/>
<dbReference type="Proteomes" id="UP000232806">
    <property type="component" value="Chromosome"/>
</dbReference>
<evidence type="ECO:0000259" key="1">
    <source>
        <dbReference type="Pfam" id="PF04256"/>
    </source>
</evidence>
<dbReference type="Proteomes" id="UP000232631">
    <property type="component" value="Chromosome"/>
</dbReference>
<dbReference type="GeneID" id="35122666"/>
<organism evidence="3 6">
    <name type="scientific">Methanobacterium subterraneum</name>
    <dbReference type="NCBI Taxonomy" id="59277"/>
    <lineage>
        <taxon>Archaea</taxon>
        <taxon>Methanobacteriati</taxon>
        <taxon>Methanobacteriota</taxon>
        <taxon>Methanomada group</taxon>
        <taxon>Methanobacteria</taxon>
        <taxon>Methanobacteriales</taxon>
        <taxon>Methanobacteriaceae</taxon>
        <taxon>Methanobacterium</taxon>
    </lineage>
</organism>
<evidence type="ECO:0008006" key="7">
    <source>
        <dbReference type="Google" id="ProtNLM"/>
    </source>
</evidence>
<accession>A0A2H4VQD3</accession>
<protein>
    <recommendedName>
        <fullName evidence="7">DUF434 domain-containing protein</fullName>
    </recommendedName>
</protein>